<organism evidence="1 2">
    <name type="scientific">Brassica campestris</name>
    <name type="common">Field mustard</name>
    <dbReference type="NCBI Taxonomy" id="3711"/>
    <lineage>
        <taxon>Eukaryota</taxon>
        <taxon>Viridiplantae</taxon>
        <taxon>Streptophyta</taxon>
        <taxon>Embryophyta</taxon>
        <taxon>Tracheophyta</taxon>
        <taxon>Spermatophyta</taxon>
        <taxon>Magnoliopsida</taxon>
        <taxon>eudicotyledons</taxon>
        <taxon>Gunneridae</taxon>
        <taxon>Pentapetalae</taxon>
        <taxon>rosids</taxon>
        <taxon>malvids</taxon>
        <taxon>Brassicales</taxon>
        <taxon>Brassicaceae</taxon>
        <taxon>Brassiceae</taxon>
        <taxon>Brassica</taxon>
    </lineage>
</organism>
<feature type="non-terminal residue" evidence="1">
    <location>
        <position position="1"/>
    </location>
</feature>
<dbReference type="AlphaFoldDB" id="A0A397XYZ0"/>
<sequence length="84" mass="8736">YSLGPSQGYPDYEIPKQLAADGVEMVGDYVPISPSGGVADKTMFAQPEADMNVKTTPSSSTSRISSTVLSVVVAAVGEAGLFFF</sequence>
<gene>
    <name evidence="1" type="ORF">BRARA_I00289</name>
</gene>
<dbReference type="EMBL" id="CM010636">
    <property type="protein sequence ID" value="RID43426.1"/>
    <property type="molecule type" value="Genomic_DNA"/>
</dbReference>
<dbReference type="Proteomes" id="UP000264353">
    <property type="component" value="Chromosome A9"/>
</dbReference>
<name>A0A397XYZ0_BRACM</name>
<reference evidence="1 2" key="1">
    <citation type="submission" date="2018-06" db="EMBL/GenBank/DDBJ databases">
        <title>WGS assembly of Brassica rapa FPsc.</title>
        <authorList>
            <person name="Bowman J."/>
            <person name="Kohchi T."/>
            <person name="Yamato K."/>
            <person name="Jenkins J."/>
            <person name="Shu S."/>
            <person name="Ishizaki K."/>
            <person name="Yamaoka S."/>
            <person name="Nishihama R."/>
            <person name="Nakamura Y."/>
            <person name="Berger F."/>
            <person name="Adam C."/>
            <person name="Aki S."/>
            <person name="Althoff F."/>
            <person name="Araki T."/>
            <person name="Arteaga-Vazquez M."/>
            <person name="Balasubrmanian S."/>
            <person name="Bauer D."/>
            <person name="Boehm C."/>
            <person name="Briginshaw L."/>
            <person name="Caballero-Perez J."/>
            <person name="Catarino B."/>
            <person name="Chen F."/>
            <person name="Chiyoda S."/>
            <person name="Chovatia M."/>
            <person name="Davies K."/>
            <person name="Delmans M."/>
            <person name="Demura T."/>
            <person name="Dierschke T."/>
            <person name="Dolan L."/>
            <person name="Dorantes-Acosta A."/>
            <person name="Eklund D."/>
            <person name="Florent S."/>
            <person name="Flores-Sandoval E."/>
            <person name="Fujiyama A."/>
            <person name="Fukuzawa H."/>
            <person name="Galik B."/>
            <person name="Grimanelli D."/>
            <person name="Grimwood J."/>
            <person name="Grossniklaus U."/>
            <person name="Hamada T."/>
            <person name="Haseloff J."/>
            <person name="Hetherington A."/>
            <person name="Higo A."/>
            <person name="Hirakawa Y."/>
            <person name="Hundley H."/>
            <person name="Ikeda Y."/>
            <person name="Inoue K."/>
            <person name="Inoue S."/>
            <person name="Ishida S."/>
            <person name="Jia Q."/>
            <person name="Kakita M."/>
            <person name="Kanazawa T."/>
            <person name="Kawai Y."/>
            <person name="Kawashima T."/>
            <person name="Kennedy M."/>
            <person name="Kinose K."/>
            <person name="Kinoshita T."/>
            <person name="Kohara Y."/>
            <person name="Koide E."/>
            <person name="Komatsu K."/>
            <person name="Kopischke S."/>
            <person name="Kubo M."/>
            <person name="Kyozuka J."/>
            <person name="Lagercrantz U."/>
            <person name="Lin S."/>
            <person name="Lindquist E."/>
            <person name="Lipzen A."/>
            <person name="Lu C."/>
            <person name="Luna E."/>
            <person name="Martienssen R."/>
            <person name="Minamino N."/>
            <person name="Mizutani M."/>
            <person name="Mizutani M."/>
            <person name="Mochizuki N."/>
            <person name="Monte I."/>
            <person name="Mosher R."/>
            <person name="Nagasaki H."/>
            <person name="Nakagami H."/>
            <person name="Naramoto S."/>
            <person name="Nishitani K."/>
            <person name="Ohtani M."/>
            <person name="Okamoto T."/>
            <person name="Okumura M."/>
            <person name="Phillips J."/>
            <person name="Pollak B."/>
            <person name="Reinders A."/>
            <person name="Roevekamp M."/>
            <person name="Sano R."/>
            <person name="Sawa S."/>
            <person name="Schmid M."/>
            <person name="Shirakawa M."/>
            <person name="Solano R."/>
            <person name="Spunde A."/>
            <person name="Suetsugu N."/>
            <person name="Sugano S."/>
            <person name="Sugiyama A."/>
            <person name="Sun R."/>
            <person name="Suzuki Y."/>
            <person name="Takenaka M."/>
            <person name="Takezawa D."/>
            <person name="Tomogane H."/>
            <person name="Tsuzuki M."/>
            <person name="Ueda T."/>
            <person name="Umeda M."/>
            <person name="Ward J."/>
            <person name="Watanabe Y."/>
            <person name="Yazaki K."/>
            <person name="Yokoyama R."/>
            <person name="Yoshitake Y."/>
            <person name="Yotsui I."/>
            <person name="Zachgo S."/>
            <person name="Schmutz J."/>
        </authorList>
    </citation>
    <scope>NUCLEOTIDE SEQUENCE [LARGE SCALE GENOMIC DNA]</scope>
    <source>
        <strain evidence="2">cv. B-3</strain>
    </source>
</reference>
<evidence type="ECO:0000313" key="2">
    <source>
        <dbReference type="Proteomes" id="UP000264353"/>
    </source>
</evidence>
<proteinExistence type="predicted"/>
<evidence type="ECO:0000313" key="1">
    <source>
        <dbReference type="EMBL" id="RID43426.1"/>
    </source>
</evidence>
<protein>
    <submittedName>
        <fullName evidence="1">Uncharacterized protein</fullName>
    </submittedName>
</protein>
<accession>A0A397XYZ0</accession>